<feature type="domain" description="DUF5648" evidence="2">
    <location>
        <begin position="39"/>
        <end position="165"/>
    </location>
</feature>
<dbReference type="EMBL" id="JACAZI010000002">
    <property type="protein sequence ID" value="KAF7368301.1"/>
    <property type="molecule type" value="Genomic_DNA"/>
</dbReference>
<dbReference type="OrthoDB" id="9971254at2759"/>
<dbReference type="InterPro" id="IPR043708">
    <property type="entry name" value="DUF5648"/>
</dbReference>
<dbReference type="Proteomes" id="UP000620124">
    <property type="component" value="Unassembled WGS sequence"/>
</dbReference>
<keyword evidence="4" id="KW-1185">Reference proteome</keyword>
<evidence type="ECO:0000313" key="3">
    <source>
        <dbReference type="EMBL" id="KAF7368301.1"/>
    </source>
</evidence>
<reference evidence="3" key="1">
    <citation type="submission" date="2020-05" db="EMBL/GenBank/DDBJ databases">
        <title>Mycena genomes resolve the evolution of fungal bioluminescence.</title>
        <authorList>
            <person name="Tsai I.J."/>
        </authorList>
    </citation>
    <scope>NUCLEOTIDE SEQUENCE</scope>
    <source>
        <strain evidence="3">CCC161011</strain>
    </source>
</reference>
<evidence type="ECO:0000313" key="4">
    <source>
        <dbReference type="Proteomes" id="UP000620124"/>
    </source>
</evidence>
<organism evidence="3 4">
    <name type="scientific">Mycena venus</name>
    <dbReference type="NCBI Taxonomy" id="2733690"/>
    <lineage>
        <taxon>Eukaryota</taxon>
        <taxon>Fungi</taxon>
        <taxon>Dikarya</taxon>
        <taxon>Basidiomycota</taxon>
        <taxon>Agaricomycotina</taxon>
        <taxon>Agaricomycetes</taxon>
        <taxon>Agaricomycetidae</taxon>
        <taxon>Agaricales</taxon>
        <taxon>Marasmiineae</taxon>
        <taxon>Mycenaceae</taxon>
        <taxon>Mycena</taxon>
    </lineage>
</organism>
<evidence type="ECO:0000259" key="2">
    <source>
        <dbReference type="Pfam" id="PF18885"/>
    </source>
</evidence>
<gene>
    <name evidence="3" type="ORF">MVEN_00151400</name>
</gene>
<proteinExistence type="predicted"/>
<feature type="signal peptide" evidence="1">
    <location>
        <begin position="1"/>
        <end position="19"/>
    </location>
</feature>
<sequence>MTKTIAFCLVALSTQVLIAKVSREVYIIPFELLMDSSVVGDHFYTTNSTDYSFANHVDNYLAESARFAVFPTDVASTIQLLQLYNRNANDHLYTTNRSKANNIVQTDGYVLENLSPMFVYETQVCQSVPLYRSYNPGTGDHFYTTSTEMDATLGYTYEMIAGYVLPLNVGQIAAAAPSGGDSAPSTCVKVFLSPGSS</sequence>
<comment type="caution">
    <text evidence="3">The sequence shown here is derived from an EMBL/GenBank/DDBJ whole genome shotgun (WGS) entry which is preliminary data.</text>
</comment>
<evidence type="ECO:0000256" key="1">
    <source>
        <dbReference type="SAM" id="SignalP"/>
    </source>
</evidence>
<feature type="chain" id="PRO_5034347480" description="DUF5648 domain-containing protein" evidence="1">
    <location>
        <begin position="20"/>
        <end position="197"/>
    </location>
</feature>
<protein>
    <recommendedName>
        <fullName evidence="2">DUF5648 domain-containing protein</fullName>
    </recommendedName>
</protein>
<accession>A0A8H6Z1R9</accession>
<name>A0A8H6Z1R9_9AGAR</name>
<dbReference type="Pfam" id="PF18885">
    <property type="entry name" value="DUF5648"/>
    <property type="match status" value="1"/>
</dbReference>
<keyword evidence="1" id="KW-0732">Signal</keyword>
<dbReference type="AlphaFoldDB" id="A0A8H6Z1R9"/>